<accession>A0A9P6E1E4</accession>
<dbReference type="EMBL" id="MU128919">
    <property type="protein sequence ID" value="KAF9519128.1"/>
    <property type="molecule type" value="Genomic_DNA"/>
</dbReference>
<evidence type="ECO:0000313" key="3">
    <source>
        <dbReference type="Proteomes" id="UP000886523"/>
    </source>
</evidence>
<feature type="signal peptide" evidence="1">
    <location>
        <begin position="1"/>
        <end position="19"/>
    </location>
</feature>
<organism evidence="2 3">
    <name type="scientific">Hydnum rufescens UP504</name>
    <dbReference type="NCBI Taxonomy" id="1448309"/>
    <lineage>
        <taxon>Eukaryota</taxon>
        <taxon>Fungi</taxon>
        <taxon>Dikarya</taxon>
        <taxon>Basidiomycota</taxon>
        <taxon>Agaricomycotina</taxon>
        <taxon>Agaricomycetes</taxon>
        <taxon>Cantharellales</taxon>
        <taxon>Hydnaceae</taxon>
        <taxon>Hydnum</taxon>
    </lineage>
</organism>
<sequence length="240" mass="26667">MATNLSCLALLLKSVFVDGTRRLMLLQNWGIICKPQAQTRFRYLMYNFRVRIFLPFRGQLLFHIQVPAFLKRVYLPPYSPLAIHPALLYAIFLIACQIGGGPMADFETVFLARTRAHLYDPVASQDRPTQLIWARVILTGYLARSGKLAEANHTAWLAGKLAAELGLHKGSPPYTHSIQANSAHEIECDLPNCLWYAASLTTTITATYTGLPSSVPEEVCHNFSISFATPADGSPEPHNP</sequence>
<gene>
    <name evidence="2" type="ORF">BS47DRAFT_72440</name>
</gene>
<dbReference type="OrthoDB" id="2123952at2759"/>
<evidence type="ECO:0000256" key="1">
    <source>
        <dbReference type="SAM" id="SignalP"/>
    </source>
</evidence>
<dbReference type="CDD" id="cd12148">
    <property type="entry name" value="fungal_TF_MHR"/>
    <property type="match status" value="1"/>
</dbReference>
<keyword evidence="1" id="KW-0732">Signal</keyword>
<evidence type="ECO:0000313" key="2">
    <source>
        <dbReference type="EMBL" id="KAF9519128.1"/>
    </source>
</evidence>
<keyword evidence="3" id="KW-1185">Reference proteome</keyword>
<reference evidence="2" key="1">
    <citation type="journal article" date="2020" name="Nat. Commun.">
        <title>Large-scale genome sequencing of mycorrhizal fungi provides insights into the early evolution of symbiotic traits.</title>
        <authorList>
            <person name="Miyauchi S."/>
            <person name="Kiss E."/>
            <person name="Kuo A."/>
            <person name="Drula E."/>
            <person name="Kohler A."/>
            <person name="Sanchez-Garcia M."/>
            <person name="Morin E."/>
            <person name="Andreopoulos B."/>
            <person name="Barry K.W."/>
            <person name="Bonito G."/>
            <person name="Buee M."/>
            <person name="Carver A."/>
            <person name="Chen C."/>
            <person name="Cichocki N."/>
            <person name="Clum A."/>
            <person name="Culley D."/>
            <person name="Crous P.W."/>
            <person name="Fauchery L."/>
            <person name="Girlanda M."/>
            <person name="Hayes R.D."/>
            <person name="Keri Z."/>
            <person name="LaButti K."/>
            <person name="Lipzen A."/>
            <person name="Lombard V."/>
            <person name="Magnuson J."/>
            <person name="Maillard F."/>
            <person name="Murat C."/>
            <person name="Nolan M."/>
            <person name="Ohm R.A."/>
            <person name="Pangilinan J."/>
            <person name="Pereira M.F."/>
            <person name="Perotto S."/>
            <person name="Peter M."/>
            <person name="Pfister S."/>
            <person name="Riley R."/>
            <person name="Sitrit Y."/>
            <person name="Stielow J.B."/>
            <person name="Szollosi G."/>
            <person name="Zifcakova L."/>
            <person name="Stursova M."/>
            <person name="Spatafora J.W."/>
            <person name="Tedersoo L."/>
            <person name="Vaario L.M."/>
            <person name="Yamada A."/>
            <person name="Yan M."/>
            <person name="Wang P."/>
            <person name="Xu J."/>
            <person name="Bruns T."/>
            <person name="Baldrian P."/>
            <person name="Vilgalys R."/>
            <person name="Dunand C."/>
            <person name="Henrissat B."/>
            <person name="Grigoriev I.V."/>
            <person name="Hibbett D."/>
            <person name="Nagy L.G."/>
            <person name="Martin F.M."/>
        </authorList>
    </citation>
    <scope>NUCLEOTIDE SEQUENCE</scope>
    <source>
        <strain evidence="2">UP504</strain>
    </source>
</reference>
<proteinExistence type="predicted"/>
<comment type="caution">
    <text evidence="2">The sequence shown here is derived from an EMBL/GenBank/DDBJ whole genome shotgun (WGS) entry which is preliminary data.</text>
</comment>
<dbReference type="Proteomes" id="UP000886523">
    <property type="component" value="Unassembled WGS sequence"/>
</dbReference>
<dbReference type="AlphaFoldDB" id="A0A9P6E1E4"/>
<protein>
    <submittedName>
        <fullName evidence="2">Uncharacterized protein</fullName>
    </submittedName>
</protein>
<name>A0A9P6E1E4_9AGAM</name>
<feature type="chain" id="PRO_5040196560" evidence="1">
    <location>
        <begin position="20"/>
        <end position="240"/>
    </location>
</feature>